<dbReference type="InterPro" id="IPR018368">
    <property type="entry name" value="ClpA/B_CS1"/>
</dbReference>
<evidence type="ECO:0000256" key="2">
    <source>
        <dbReference type="ARBA" id="ARBA00022741"/>
    </source>
</evidence>
<dbReference type="InterPro" id="IPR001943">
    <property type="entry name" value="UVR_dom"/>
</dbReference>
<dbReference type="GO" id="GO:0005737">
    <property type="term" value="C:cytoplasm"/>
    <property type="evidence" value="ECO:0007669"/>
    <property type="project" value="TreeGrafter"/>
</dbReference>
<comment type="caution">
    <text evidence="11">The sequence shown here is derived from an EMBL/GenBank/DDBJ whole genome shotgun (WGS) entry which is preliminary data.</text>
</comment>
<dbReference type="OrthoDB" id="9803641at2"/>
<dbReference type="PATRIC" id="fig|1235788.3.peg.3313"/>
<dbReference type="Gene3D" id="4.10.860.10">
    <property type="entry name" value="UVR domain"/>
    <property type="match status" value="1"/>
</dbReference>
<dbReference type="InterPro" id="IPR019489">
    <property type="entry name" value="Clp_ATPase_C"/>
</dbReference>
<feature type="region of interest" description="Disordered" evidence="8">
    <location>
        <begin position="146"/>
        <end position="196"/>
    </location>
</feature>
<keyword evidence="12" id="KW-1185">Reference proteome</keyword>
<dbReference type="CDD" id="cd00009">
    <property type="entry name" value="AAA"/>
    <property type="match status" value="1"/>
</dbReference>
<dbReference type="Gene3D" id="1.10.1780.10">
    <property type="entry name" value="Clp, N-terminal domain"/>
    <property type="match status" value="1"/>
</dbReference>
<dbReference type="PROSITE" id="PS00871">
    <property type="entry name" value="CLPAB_2"/>
    <property type="match status" value="1"/>
</dbReference>
<dbReference type="InterPro" id="IPR036628">
    <property type="entry name" value="Clp_N_dom_sf"/>
</dbReference>
<keyword evidence="1 5" id="KW-0677">Repeat</keyword>
<feature type="coiled-coil region" evidence="7">
    <location>
        <begin position="439"/>
        <end position="489"/>
    </location>
</feature>
<dbReference type="RefSeq" id="WP_016277539.1">
    <property type="nucleotide sequence ID" value="NZ_CAJUNV010000005.1"/>
</dbReference>
<dbReference type="GO" id="GO:0016887">
    <property type="term" value="F:ATP hydrolysis activity"/>
    <property type="evidence" value="ECO:0007669"/>
    <property type="project" value="InterPro"/>
</dbReference>
<dbReference type="Gene3D" id="1.10.8.60">
    <property type="match status" value="2"/>
</dbReference>
<dbReference type="SMART" id="SM00382">
    <property type="entry name" value="AAA"/>
    <property type="match status" value="2"/>
</dbReference>
<dbReference type="Pfam" id="PF07724">
    <property type="entry name" value="AAA_2"/>
    <property type="match status" value="1"/>
</dbReference>
<dbReference type="SMART" id="SM01086">
    <property type="entry name" value="ClpB_D2-small"/>
    <property type="match status" value="1"/>
</dbReference>
<dbReference type="CDD" id="cd19499">
    <property type="entry name" value="RecA-like_ClpB_Hsp104-like"/>
    <property type="match status" value="1"/>
</dbReference>
<dbReference type="FunFam" id="3.40.50.300:FF:000010">
    <property type="entry name" value="Chaperone clpB 1, putative"/>
    <property type="match status" value="1"/>
</dbReference>
<dbReference type="PANTHER" id="PTHR11638">
    <property type="entry name" value="ATP-DEPENDENT CLP PROTEASE"/>
    <property type="match status" value="1"/>
</dbReference>
<dbReference type="PROSITE" id="PS51903">
    <property type="entry name" value="CLP_R"/>
    <property type="match status" value="1"/>
</dbReference>
<dbReference type="SUPFAM" id="SSF81923">
    <property type="entry name" value="Double Clp-N motif"/>
    <property type="match status" value="1"/>
</dbReference>
<dbReference type="InterPro" id="IPR027417">
    <property type="entry name" value="P-loop_NTPase"/>
</dbReference>
<comment type="similarity">
    <text evidence="6">Belongs to the ClpA/ClpB family.</text>
</comment>
<protein>
    <submittedName>
        <fullName evidence="11">ATP-dependent Clp protease ATP-binding subunit ClpC</fullName>
    </submittedName>
</protein>
<dbReference type="PROSITE" id="PS00870">
    <property type="entry name" value="CLPAB_1"/>
    <property type="match status" value="1"/>
</dbReference>
<evidence type="ECO:0000259" key="9">
    <source>
        <dbReference type="PROSITE" id="PS50151"/>
    </source>
</evidence>
<keyword evidence="11" id="KW-0378">Hydrolase</keyword>
<dbReference type="EMBL" id="ASSP01000020">
    <property type="protein sequence ID" value="EOS10249.1"/>
    <property type="molecule type" value="Genomic_DNA"/>
</dbReference>
<keyword evidence="7" id="KW-0175">Coiled coil</keyword>
<dbReference type="PROSITE" id="PS50151">
    <property type="entry name" value="UVR"/>
    <property type="match status" value="1"/>
</dbReference>
<reference evidence="11 12" key="1">
    <citation type="submission" date="2013-04" db="EMBL/GenBank/DDBJ databases">
        <title>The Genome Sequence of Bacteroides massiliensis dnLKV3.</title>
        <authorList>
            <consortium name="The Broad Institute Genomics Platform"/>
            <consortium name="The Broad Institute Genome Sequencing Center for Infectious Disease"/>
            <person name="Earl A."/>
            <person name="Xavier R."/>
            <person name="Kuhn K."/>
            <person name="Stappenbeck T."/>
            <person name="Walker B."/>
            <person name="Young S."/>
            <person name="Zeng Q."/>
            <person name="Gargeya S."/>
            <person name="Fitzgerald M."/>
            <person name="Haas B."/>
            <person name="Abouelleil A."/>
            <person name="Allen A.W."/>
            <person name="Alvarado L."/>
            <person name="Arachchi H.M."/>
            <person name="Berlin A.M."/>
            <person name="Chapman S.B."/>
            <person name="Gainer-Dewar J."/>
            <person name="Goldberg J."/>
            <person name="Griggs A."/>
            <person name="Gujja S."/>
            <person name="Hansen M."/>
            <person name="Howarth C."/>
            <person name="Imamovic A."/>
            <person name="Ireland A."/>
            <person name="Larimer J."/>
            <person name="McCowan C."/>
            <person name="Murphy C."/>
            <person name="Pearson M."/>
            <person name="Poon T.W."/>
            <person name="Priest M."/>
            <person name="Roberts A."/>
            <person name="Saif S."/>
            <person name="Shea T."/>
            <person name="Sisk P."/>
            <person name="Sykes S."/>
            <person name="Wortman J."/>
            <person name="Nusbaum C."/>
            <person name="Birren B."/>
        </authorList>
    </citation>
    <scope>NUCLEOTIDE SEQUENCE [LARGE SCALE GENOMIC DNA]</scope>
    <source>
        <strain evidence="12">dnLKV3</strain>
    </source>
</reference>
<dbReference type="InterPro" id="IPR004176">
    <property type="entry name" value="Clp_R_N"/>
</dbReference>
<feature type="compositionally biased region" description="Low complexity" evidence="8">
    <location>
        <begin position="165"/>
        <end position="185"/>
    </location>
</feature>
<evidence type="ECO:0000256" key="7">
    <source>
        <dbReference type="SAM" id="Coils"/>
    </source>
</evidence>
<dbReference type="InterPro" id="IPR003593">
    <property type="entry name" value="AAA+_ATPase"/>
</dbReference>
<dbReference type="InterPro" id="IPR001270">
    <property type="entry name" value="ClpA/B"/>
</dbReference>
<keyword evidence="3 6" id="KW-0067">ATP-binding</keyword>
<feature type="domain" description="UVR" evidence="9">
    <location>
        <begin position="447"/>
        <end position="482"/>
    </location>
</feature>
<dbReference type="Pfam" id="PF02861">
    <property type="entry name" value="Clp_N"/>
    <property type="match status" value="1"/>
</dbReference>
<dbReference type="Gene3D" id="3.40.50.300">
    <property type="entry name" value="P-loop containing nucleotide triphosphate hydrolases"/>
    <property type="match status" value="2"/>
</dbReference>
<dbReference type="GO" id="GO:0034605">
    <property type="term" value="P:cellular response to heat"/>
    <property type="evidence" value="ECO:0007669"/>
    <property type="project" value="TreeGrafter"/>
</dbReference>
<keyword evidence="2 6" id="KW-0547">Nucleotide-binding</keyword>
<evidence type="ECO:0000256" key="6">
    <source>
        <dbReference type="RuleBase" id="RU004432"/>
    </source>
</evidence>
<evidence type="ECO:0000259" key="10">
    <source>
        <dbReference type="PROSITE" id="PS51903"/>
    </source>
</evidence>
<dbReference type="GeneID" id="82153892"/>
<evidence type="ECO:0000256" key="1">
    <source>
        <dbReference type="ARBA" id="ARBA00022737"/>
    </source>
</evidence>
<feature type="domain" description="Clp R" evidence="10">
    <location>
        <begin position="1"/>
        <end position="148"/>
    </location>
</feature>
<proteinExistence type="inferred from homology"/>
<dbReference type="Pfam" id="PF17871">
    <property type="entry name" value="AAA_lid_9"/>
    <property type="match status" value="1"/>
</dbReference>
<evidence type="ECO:0000256" key="5">
    <source>
        <dbReference type="PROSITE-ProRule" id="PRU01251"/>
    </source>
</evidence>
<dbReference type="SUPFAM" id="SSF52540">
    <property type="entry name" value="P-loop containing nucleoside triphosphate hydrolases"/>
    <property type="match status" value="2"/>
</dbReference>
<dbReference type="AlphaFoldDB" id="R9I212"/>
<evidence type="ECO:0000256" key="3">
    <source>
        <dbReference type="ARBA" id="ARBA00022840"/>
    </source>
</evidence>
<dbReference type="Pfam" id="PF10431">
    <property type="entry name" value="ClpB_D2-small"/>
    <property type="match status" value="1"/>
</dbReference>
<organism evidence="11 12">
    <name type="scientific">Phocaeicola sartorii</name>
    <dbReference type="NCBI Taxonomy" id="671267"/>
    <lineage>
        <taxon>Bacteria</taxon>
        <taxon>Pseudomonadati</taxon>
        <taxon>Bacteroidota</taxon>
        <taxon>Bacteroidia</taxon>
        <taxon>Bacteroidales</taxon>
        <taxon>Bacteroidaceae</taxon>
        <taxon>Phocaeicola</taxon>
    </lineage>
</organism>
<accession>R9I212</accession>
<dbReference type="InterPro" id="IPR028299">
    <property type="entry name" value="ClpA/B_CS2"/>
</dbReference>
<feature type="compositionally biased region" description="Acidic residues" evidence="8">
    <location>
        <begin position="152"/>
        <end position="162"/>
    </location>
</feature>
<evidence type="ECO:0000313" key="11">
    <source>
        <dbReference type="EMBL" id="EOS10249.1"/>
    </source>
</evidence>
<evidence type="ECO:0000256" key="8">
    <source>
        <dbReference type="SAM" id="MobiDB-lite"/>
    </source>
</evidence>
<dbReference type="PANTHER" id="PTHR11638:SF18">
    <property type="entry name" value="HEAT SHOCK PROTEIN 104"/>
    <property type="match status" value="1"/>
</dbReference>
<dbReference type="PRINTS" id="PR00300">
    <property type="entry name" value="CLPPROTEASEA"/>
</dbReference>
<dbReference type="InterPro" id="IPR003959">
    <property type="entry name" value="ATPase_AAA_core"/>
</dbReference>
<dbReference type="InterPro" id="IPR050130">
    <property type="entry name" value="ClpA_ClpB"/>
</dbReference>
<evidence type="ECO:0000256" key="4">
    <source>
        <dbReference type="ARBA" id="ARBA00023186"/>
    </source>
</evidence>
<keyword evidence="4 6" id="KW-0143">Chaperone</keyword>
<dbReference type="Proteomes" id="UP000014200">
    <property type="component" value="Unassembled WGS sequence"/>
</dbReference>
<dbReference type="GO" id="GO:0006508">
    <property type="term" value="P:proteolysis"/>
    <property type="evidence" value="ECO:0007669"/>
    <property type="project" value="UniProtKB-KW"/>
</dbReference>
<dbReference type="HOGENOM" id="CLU_005070_4_1_10"/>
<dbReference type="Pfam" id="PF00004">
    <property type="entry name" value="AAA"/>
    <property type="match status" value="1"/>
</dbReference>
<dbReference type="GO" id="GO:0005524">
    <property type="term" value="F:ATP binding"/>
    <property type="evidence" value="ECO:0007669"/>
    <property type="project" value="UniProtKB-KW"/>
</dbReference>
<dbReference type="STRING" id="1235788.C802_03226"/>
<keyword evidence="11" id="KW-0645">Protease</keyword>
<gene>
    <name evidence="11" type="ORF">C802_03226</name>
</gene>
<sequence length="840" mass="94185">MNNQFTQRVSDIITYSKEEANRLRNCYIGPEHLLLGLIREGGGKAIEILFNLQINLQDIKDQLENILKEDVEDDTDYDEDINFNGQASKVLKLCILEAKLMRNIAADTEHILLAIMKVKDNAAFDVLESSGVTYEKIKLTLQPDTHAGLGFSEDEDEDEDEDIRQNPSSNKSSAAQQQARPAQKKPTNDTPVLDNFGTDMTRAAEEGKLDPVVGRVKEIERLAQILSRRKKNNPILIGEPGVGKSAIVEGLALRIVEKKVSRILFDKRVIALDMTAVVAGTKYRGQFEERIRSILNELKKNPNIILFIDEIHTIVGAGSAAGSMDAANMLKPALARGEIQCIGATTLNEYRQNIEKDGALERRFQKVIVEPTTVEETLQILKNIKDKYEDHHNVNYTDAALEACVKLTDRYITDRNFPDKAIDALDEAGSRVHLTNITVPKEIEEQEKLIDEMKSLKNEAVRLQNFELAASFRDKEKEYTNQLDILKEEWEKNLKENRETVGDEQIAEVVSMMSGVPVQRMAQAEGMKLLGMKNDLLSKVIGQDKAIATLVKAIQRSRIGLKDPNKPIGTFMFLGPTGVGKTHLAKELAKLMFGSADALIRIDMSEYMEKFTVSRLVGAPPGYVGYEEGGQLTEKVRRKPYSIVLLDEIEKAHPDVFNILLQVMDEGRLTDSYGRTVDFKNTIVIMTSNIGTRQLKEFGKGIGFAAQVRTDDKEYSRSVITKALNKSFAPEFINRLDEIITFDQLGLDALTQIIDIELKGLYSRMENIGYKLVIDEDAKKFVATKGYDVQFGARPLKRAIQNNLEDGISELILGSEMSAGDTVKVNYDKEKDTLVMTVEK</sequence>
<evidence type="ECO:0000313" key="12">
    <source>
        <dbReference type="Proteomes" id="UP000014200"/>
    </source>
</evidence>
<name>R9I212_9BACT</name>
<dbReference type="InterPro" id="IPR041546">
    <property type="entry name" value="ClpA/ClpB_AAA_lid"/>
</dbReference>
<dbReference type="FunFam" id="3.40.50.300:FF:000025">
    <property type="entry name" value="ATP-dependent Clp protease subunit"/>
    <property type="match status" value="1"/>
</dbReference>
<dbReference type="GO" id="GO:0008233">
    <property type="term" value="F:peptidase activity"/>
    <property type="evidence" value="ECO:0007669"/>
    <property type="project" value="UniProtKB-KW"/>
</dbReference>